<gene>
    <name evidence="4" type="ORF">ACJMK2_030467</name>
</gene>
<keyword evidence="2" id="KW-0813">Transport</keyword>
<dbReference type="Proteomes" id="UP001634394">
    <property type="component" value="Unassembled WGS sequence"/>
</dbReference>
<keyword evidence="5" id="KW-1185">Reference proteome</keyword>
<dbReference type="AlphaFoldDB" id="A0ABD3XF46"/>
<evidence type="ECO:0000256" key="3">
    <source>
        <dbReference type="ARBA" id="ARBA00023065"/>
    </source>
</evidence>
<keyword evidence="3" id="KW-0406">Ion transport</keyword>
<protein>
    <submittedName>
        <fullName evidence="4">Uncharacterized protein</fullName>
    </submittedName>
</protein>
<dbReference type="Gene3D" id="3.30.2320.30">
    <property type="entry name" value="ATP synthase, E subunit, C-terminal"/>
    <property type="match status" value="1"/>
</dbReference>
<sequence length="227" mass="25913">MPLSDAEAQNRIKRMLDVIDTEGNDEADKLVAKAEEDYNLEKGRLIQQQQVKIMEYYDKKEKQVELRKKIQISTLHNQSRLRILRAREDYLKEVLEEARETIAQVTTDKTKYRTFLEGLIAQGLCQLLETAVSIRCCKLDVDIVQEAIPGAIANYQKLSKGREINVTVDTENFLGPDVSGGVELVAQGSKFFVQNTLESRLSLISQQMVPELRAILFGDNANRKFYD</sequence>
<accession>A0ABD3XF46</accession>
<name>A0ABD3XF46_SINWO</name>
<comment type="caution">
    <text evidence="4">The sequence shown here is derived from an EMBL/GenBank/DDBJ whole genome shotgun (WGS) entry which is preliminary data.</text>
</comment>
<dbReference type="InterPro" id="IPR038495">
    <property type="entry name" value="ATPase_E_C"/>
</dbReference>
<dbReference type="Gene3D" id="6.10.250.1620">
    <property type="match status" value="1"/>
</dbReference>
<dbReference type="HAMAP" id="MF_00311">
    <property type="entry name" value="ATP_synth_E_arch"/>
    <property type="match status" value="1"/>
</dbReference>
<dbReference type="Pfam" id="PF01991">
    <property type="entry name" value="vATP-synt_E"/>
    <property type="match status" value="1"/>
</dbReference>
<dbReference type="InterPro" id="IPR002842">
    <property type="entry name" value="ATPase_V1_Esu"/>
</dbReference>
<dbReference type="PANTHER" id="PTHR45715">
    <property type="entry name" value="ATPASE H+-TRANSPORTING V1 SUBUNIT E1A-RELATED"/>
    <property type="match status" value="1"/>
</dbReference>
<proteinExistence type="inferred from homology"/>
<organism evidence="4 5">
    <name type="scientific">Sinanodonta woodiana</name>
    <name type="common">Chinese pond mussel</name>
    <name type="synonym">Anodonta woodiana</name>
    <dbReference type="NCBI Taxonomy" id="1069815"/>
    <lineage>
        <taxon>Eukaryota</taxon>
        <taxon>Metazoa</taxon>
        <taxon>Spiralia</taxon>
        <taxon>Lophotrochozoa</taxon>
        <taxon>Mollusca</taxon>
        <taxon>Bivalvia</taxon>
        <taxon>Autobranchia</taxon>
        <taxon>Heteroconchia</taxon>
        <taxon>Palaeoheterodonta</taxon>
        <taxon>Unionida</taxon>
        <taxon>Unionoidea</taxon>
        <taxon>Unionidae</taxon>
        <taxon>Unioninae</taxon>
        <taxon>Sinanodonta</taxon>
    </lineage>
</organism>
<evidence type="ECO:0000256" key="1">
    <source>
        <dbReference type="ARBA" id="ARBA00005901"/>
    </source>
</evidence>
<dbReference type="GO" id="GO:0006811">
    <property type="term" value="P:monoatomic ion transport"/>
    <property type="evidence" value="ECO:0007669"/>
    <property type="project" value="UniProtKB-KW"/>
</dbReference>
<dbReference type="SUPFAM" id="SSF160527">
    <property type="entry name" value="V-type ATPase subunit E-like"/>
    <property type="match status" value="1"/>
</dbReference>
<evidence type="ECO:0000256" key="2">
    <source>
        <dbReference type="ARBA" id="ARBA00022448"/>
    </source>
</evidence>
<comment type="similarity">
    <text evidence="1">Belongs to the V-ATPase E subunit family.</text>
</comment>
<dbReference type="EMBL" id="JBJQND010000003">
    <property type="protein sequence ID" value="KAL3884251.1"/>
    <property type="molecule type" value="Genomic_DNA"/>
</dbReference>
<evidence type="ECO:0000313" key="4">
    <source>
        <dbReference type="EMBL" id="KAL3884251.1"/>
    </source>
</evidence>
<evidence type="ECO:0000313" key="5">
    <source>
        <dbReference type="Proteomes" id="UP001634394"/>
    </source>
</evidence>
<reference evidence="4 5" key="1">
    <citation type="submission" date="2024-11" db="EMBL/GenBank/DDBJ databases">
        <title>Chromosome-level genome assembly of the freshwater bivalve Anodonta woodiana.</title>
        <authorList>
            <person name="Chen X."/>
        </authorList>
    </citation>
    <scope>NUCLEOTIDE SEQUENCE [LARGE SCALE GENOMIC DNA]</scope>
    <source>
        <strain evidence="4">MN2024</strain>
        <tissue evidence="4">Gills</tissue>
    </source>
</reference>